<dbReference type="SUPFAM" id="SSF81995">
    <property type="entry name" value="beta-sandwich domain of Sec23/24"/>
    <property type="match status" value="1"/>
</dbReference>
<sequence length="140" mass="16250">MTPKSSMFPHFSLQIEYYWKKSSMVLPTSDAFPQTNPKNQMSKEYRMLSRPYAFNCILRLRASSEFKTGHSYGHFFPDPQYENVQHIICCDSYATYAYDFDFVSDVGFSSCEAFSHRGETEQSCHTLPCSNLSWLIFGLD</sequence>
<dbReference type="AlphaFoldDB" id="A0A4S4DLN5"/>
<evidence type="ECO:0000313" key="1">
    <source>
        <dbReference type="EMBL" id="THG03863.1"/>
    </source>
</evidence>
<dbReference type="EMBL" id="SDRB02010858">
    <property type="protein sequence ID" value="THG03863.1"/>
    <property type="molecule type" value="Genomic_DNA"/>
</dbReference>
<proteinExistence type="predicted"/>
<protein>
    <submittedName>
        <fullName evidence="1">Uncharacterized protein</fullName>
    </submittedName>
</protein>
<accession>A0A4S4DLN5</accession>
<gene>
    <name evidence="1" type="ORF">TEA_000577</name>
</gene>
<dbReference type="Proteomes" id="UP000306102">
    <property type="component" value="Unassembled WGS sequence"/>
</dbReference>
<keyword evidence="2" id="KW-1185">Reference proteome</keyword>
<reference evidence="1 2" key="1">
    <citation type="journal article" date="2018" name="Proc. Natl. Acad. Sci. U.S.A.">
        <title>Draft genome sequence of Camellia sinensis var. sinensis provides insights into the evolution of the tea genome and tea quality.</title>
        <authorList>
            <person name="Wei C."/>
            <person name="Yang H."/>
            <person name="Wang S."/>
            <person name="Zhao J."/>
            <person name="Liu C."/>
            <person name="Gao L."/>
            <person name="Xia E."/>
            <person name="Lu Y."/>
            <person name="Tai Y."/>
            <person name="She G."/>
            <person name="Sun J."/>
            <person name="Cao H."/>
            <person name="Tong W."/>
            <person name="Gao Q."/>
            <person name="Li Y."/>
            <person name="Deng W."/>
            <person name="Jiang X."/>
            <person name="Wang W."/>
            <person name="Chen Q."/>
            <person name="Zhang S."/>
            <person name="Li H."/>
            <person name="Wu J."/>
            <person name="Wang P."/>
            <person name="Li P."/>
            <person name="Shi C."/>
            <person name="Zheng F."/>
            <person name="Jian J."/>
            <person name="Huang B."/>
            <person name="Shan D."/>
            <person name="Shi M."/>
            <person name="Fang C."/>
            <person name="Yue Y."/>
            <person name="Li F."/>
            <person name="Li D."/>
            <person name="Wei S."/>
            <person name="Han B."/>
            <person name="Jiang C."/>
            <person name="Yin Y."/>
            <person name="Xia T."/>
            <person name="Zhang Z."/>
            <person name="Bennetzen J.L."/>
            <person name="Zhao S."/>
            <person name="Wan X."/>
        </authorList>
    </citation>
    <scope>NUCLEOTIDE SEQUENCE [LARGE SCALE GENOMIC DNA]</scope>
    <source>
        <strain evidence="2">cv. Shuchazao</strain>
        <tissue evidence="1">Leaf</tissue>
    </source>
</reference>
<organism evidence="1 2">
    <name type="scientific">Camellia sinensis var. sinensis</name>
    <name type="common">China tea</name>
    <dbReference type="NCBI Taxonomy" id="542762"/>
    <lineage>
        <taxon>Eukaryota</taxon>
        <taxon>Viridiplantae</taxon>
        <taxon>Streptophyta</taxon>
        <taxon>Embryophyta</taxon>
        <taxon>Tracheophyta</taxon>
        <taxon>Spermatophyta</taxon>
        <taxon>Magnoliopsida</taxon>
        <taxon>eudicotyledons</taxon>
        <taxon>Gunneridae</taxon>
        <taxon>Pentapetalae</taxon>
        <taxon>asterids</taxon>
        <taxon>Ericales</taxon>
        <taxon>Theaceae</taxon>
        <taxon>Camellia</taxon>
    </lineage>
</organism>
<name>A0A4S4DLN5_CAMSN</name>
<comment type="caution">
    <text evidence="1">The sequence shown here is derived from an EMBL/GenBank/DDBJ whole genome shotgun (WGS) entry which is preliminary data.</text>
</comment>
<dbReference type="STRING" id="542762.A0A4S4DLN5"/>
<evidence type="ECO:0000313" key="2">
    <source>
        <dbReference type="Proteomes" id="UP000306102"/>
    </source>
</evidence>
<dbReference type="Gene3D" id="2.60.40.1670">
    <property type="entry name" value="beta-sandwich domain of Sec23/24"/>
    <property type="match status" value="1"/>
</dbReference>